<dbReference type="NCBIfam" id="TIGR04183">
    <property type="entry name" value="Por_Secre_tail"/>
    <property type="match status" value="1"/>
</dbReference>
<reference evidence="4 5" key="1">
    <citation type="submission" date="2019-02" db="EMBL/GenBank/DDBJ databases">
        <title>Genome sequence of the sea-ice species Brumimicrobium glaciale.</title>
        <authorList>
            <person name="Bowman J.P."/>
        </authorList>
    </citation>
    <scope>NUCLEOTIDE SEQUENCE [LARGE SCALE GENOMIC DNA]</scope>
    <source>
        <strain evidence="4 5">IC156</strain>
    </source>
</reference>
<keyword evidence="1" id="KW-0732">Signal</keyword>
<evidence type="ECO:0000313" key="5">
    <source>
        <dbReference type="Proteomes" id="UP000293952"/>
    </source>
</evidence>
<evidence type="ECO:0000259" key="2">
    <source>
        <dbReference type="Pfam" id="PF18962"/>
    </source>
</evidence>
<organism evidence="4 5">
    <name type="scientific">Brumimicrobium glaciale</name>
    <dbReference type="NCBI Taxonomy" id="200475"/>
    <lineage>
        <taxon>Bacteria</taxon>
        <taxon>Pseudomonadati</taxon>
        <taxon>Bacteroidota</taxon>
        <taxon>Flavobacteriia</taxon>
        <taxon>Flavobacteriales</taxon>
        <taxon>Crocinitomicaceae</taxon>
        <taxon>Brumimicrobium</taxon>
    </lineage>
</organism>
<dbReference type="GO" id="GO:0005975">
    <property type="term" value="P:carbohydrate metabolic process"/>
    <property type="evidence" value="ECO:0007669"/>
    <property type="project" value="UniProtKB-ARBA"/>
</dbReference>
<dbReference type="RefSeq" id="WP_130093327.1">
    <property type="nucleotide sequence ID" value="NZ_SETE01000003.1"/>
</dbReference>
<feature type="domain" description="Secretion system C-terminal sorting" evidence="2">
    <location>
        <begin position="528"/>
        <end position="591"/>
    </location>
</feature>
<keyword evidence="5" id="KW-1185">Reference proteome</keyword>
<dbReference type="GO" id="GO:0004553">
    <property type="term" value="F:hydrolase activity, hydrolyzing O-glycosyl compounds"/>
    <property type="evidence" value="ECO:0007669"/>
    <property type="project" value="UniProtKB-ARBA"/>
</dbReference>
<gene>
    <name evidence="4" type="ORF">ERX46_07945</name>
</gene>
<evidence type="ECO:0000256" key="1">
    <source>
        <dbReference type="ARBA" id="ARBA00022729"/>
    </source>
</evidence>
<dbReference type="AlphaFoldDB" id="A0A4V1WFP2"/>
<dbReference type="Pfam" id="PF18962">
    <property type="entry name" value="Por_Secre_tail"/>
    <property type="match status" value="1"/>
</dbReference>
<dbReference type="OrthoDB" id="2582440at2"/>
<dbReference type="InterPro" id="IPR058515">
    <property type="entry name" value="DUF8202"/>
</dbReference>
<dbReference type="SUPFAM" id="SSF49899">
    <property type="entry name" value="Concanavalin A-like lectins/glucanases"/>
    <property type="match status" value="1"/>
</dbReference>
<dbReference type="Proteomes" id="UP000293952">
    <property type="component" value="Unassembled WGS sequence"/>
</dbReference>
<accession>A0A4V1WFP2</accession>
<evidence type="ECO:0000259" key="3">
    <source>
        <dbReference type="Pfam" id="PF26628"/>
    </source>
</evidence>
<dbReference type="EMBL" id="SETE01000003">
    <property type="protein sequence ID" value="RYM33886.1"/>
    <property type="molecule type" value="Genomic_DNA"/>
</dbReference>
<proteinExistence type="predicted"/>
<dbReference type="Pfam" id="PF26628">
    <property type="entry name" value="DUF8202"/>
    <property type="match status" value="1"/>
</dbReference>
<dbReference type="InterPro" id="IPR013320">
    <property type="entry name" value="ConA-like_dom_sf"/>
</dbReference>
<dbReference type="Gene3D" id="2.60.120.200">
    <property type="match status" value="1"/>
</dbReference>
<comment type="caution">
    <text evidence="4">The sequence shown here is derived from an EMBL/GenBank/DDBJ whole genome shotgun (WGS) entry which is preliminary data.</text>
</comment>
<dbReference type="InterPro" id="IPR026444">
    <property type="entry name" value="Secre_tail"/>
</dbReference>
<protein>
    <submittedName>
        <fullName evidence="4">T9SS type A sorting domain-containing protein</fullName>
    </submittedName>
</protein>
<sequence length="602" mass="66119">MNLKSFLFAFFIPIALFSQTGPGGVGNSSDNGLWLKADAIKGLADGAPVVKWGDDSGNGNHAIATLSEQPKYQINGINGRPSLLFDGSNDQMIIADHPILDGSVGITYYTVVKPNNLNGSPRGILGKRDSQTGNLDYSYTFFFWKSNFLNLDINTQNNRFTTSPSAYSNNKAYMLGFDFNGSLIEGERSRIFNAGNLVKQSDEFSDILNNSSAELVLGGLNRNYTTRLGGDFSEVIHYNRALNTAERKIVENYLGAKYGITIANDLYTHQADYAGEVAGIGQDDDSNSHNDAQGSAIVRINNPSNLVDGSYLIWGHNEKPQTVNNIIDVDGAIIQSRMERVWAVTATKELGSIDITFDLSSFSPITPTDVRLLIDRNNNGFVVNDVAPIVGAVSGPRITFSGVKLNDNDKFTLGSINFNQTPLPVELTDFHLKSKERTVDVLWTTASELNADYYLLSKSKSGKSFENFAQVKANGTKSTISNYKERDETPYSGISYYQLTQVDFDGRTTVYGPISVNRQQDQSFVLVPNPTNGIFKLKSAIPTEGSTTVSIYSSMGRFVKEITLLPGEVNSKYIDLGLESGVYYIKLFGEIEFYSSLKLVVK</sequence>
<name>A0A4V1WFP2_9FLAO</name>
<feature type="domain" description="DUF8202" evidence="3">
    <location>
        <begin position="246"/>
        <end position="408"/>
    </location>
</feature>
<evidence type="ECO:0000313" key="4">
    <source>
        <dbReference type="EMBL" id="RYM33886.1"/>
    </source>
</evidence>